<dbReference type="Proteomes" id="UP000463961">
    <property type="component" value="Chromosome"/>
</dbReference>
<dbReference type="PANTHER" id="PTHR38339:SF1">
    <property type="entry name" value="TRANSGLUTAMINASE-LIKE DOMAIN-CONTAINING PROTEIN"/>
    <property type="match status" value="1"/>
</dbReference>
<gene>
    <name evidence="4" type="ORF">ICHIAU1_11370</name>
</gene>
<sequence>MKRRTFLLGGLLASSTAFAAPKKKAASNGTGLKKSSRSGLRAPSGPAPIKVPAKLAPEMALSGGVWRPYDLRVDVSSTSHGDDATLWIPIPMDTPWQQVTAISWSGGGNKAGIRFDPASQLHVYVSENGSNTPDITLNLRIETRTRQFDITKRGTFFHESEEELDRNVRETGYQGTSDSLRRLADEVTGRIIEPLPRARALYDWVLDKALSGQCSAYELALPPRTTCLSPKGEDVTIAFVNLCRALNIPARAVWGQIIGESRLNPKLGATGNVTKDQRVRAEFHTPGYGWIPVDPGDVIRLQQLEGLSATDARLTNLRKKLFGFWEMNWVGYQYGPGFKLPGGPDTGLAGLATPLATIGNPRAGRTSDAEVRYRIDAKSIS</sequence>
<dbReference type="EMBL" id="AP022345">
    <property type="protein sequence ID" value="BBU68854.1"/>
    <property type="molecule type" value="Genomic_DNA"/>
</dbReference>
<evidence type="ECO:0000259" key="3">
    <source>
        <dbReference type="SMART" id="SM00460"/>
    </source>
</evidence>
<evidence type="ECO:0000256" key="2">
    <source>
        <dbReference type="SAM" id="SignalP"/>
    </source>
</evidence>
<keyword evidence="5" id="KW-1185">Reference proteome</keyword>
<dbReference type="AlphaFoldDB" id="A0A7R6R6I5"/>
<dbReference type="RefSeq" id="WP_162050398.1">
    <property type="nucleotide sequence ID" value="NZ_AP022345.1"/>
</dbReference>
<evidence type="ECO:0000256" key="1">
    <source>
        <dbReference type="SAM" id="MobiDB-lite"/>
    </source>
</evidence>
<dbReference type="Pfam" id="PF01841">
    <property type="entry name" value="Transglut_core"/>
    <property type="match status" value="1"/>
</dbReference>
<dbReference type="SMART" id="SM00460">
    <property type="entry name" value="TGc"/>
    <property type="match status" value="1"/>
</dbReference>
<dbReference type="InterPro" id="IPR038765">
    <property type="entry name" value="Papain-like_cys_pep_sf"/>
</dbReference>
<proteinExistence type="predicted"/>
<feature type="domain" description="Transglutaminase-like" evidence="3">
    <location>
        <begin position="226"/>
        <end position="297"/>
    </location>
</feature>
<evidence type="ECO:0000313" key="5">
    <source>
        <dbReference type="Proteomes" id="UP000463961"/>
    </source>
</evidence>
<evidence type="ECO:0000313" key="4">
    <source>
        <dbReference type="EMBL" id="BBU68854.1"/>
    </source>
</evidence>
<organism evidence="4 5">
    <name type="scientific">Fluviibacter phosphoraccumulans</name>
    <dbReference type="NCBI Taxonomy" id="1751046"/>
    <lineage>
        <taxon>Bacteria</taxon>
        <taxon>Pseudomonadati</taxon>
        <taxon>Pseudomonadota</taxon>
        <taxon>Betaproteobacteria</taxon>
        <taxon>Rhodocyclales</taxon>
        <taxon>Fluviibacteraceae</taxon>
        <taxon>Fluviibacter</taxon>
    </lineage>
</organism>
<dbReference type="OrthoDB" id="9804872at2"/>
<protein>
    <recommendedName>
        <fullName evidence="3">Transglutaminase-like domain-containing protein</fullName>
    </recommendedName>
</protein>
<reference evidence="5" key="1">
    <citation type="submission" date="2020-01" db="EMBL/GenBank/DDBJ databases">
        <title>Phosphoaccumulans saitamaens gen. nov., sp. nov., a polyphosphate accumulating bacterium isolated from surface river water.</title>
        <authorList>
            <person name="Watanabe K."/>
            <person name="Suda W."/>
        </authorList>
    </citation>
    <scope>NUCLEOTIDE SEQUENCE [LARGE SCALE GENOMIC DNA]</scope>
    <source>
        <strain evidence="5">ICHIAU1</strain>
    </source>
</reference>
<dbReference type="InterPro" id="IPR002931">
    <property type="entry name" value="Transglutaminase-like"/>
</dbReference>
<feature type="chain" id="PRO_5030583020" description="Transglutaminase-like domain-containing protein" evidence="2">
    <location>
        <begin position="20"/>
        <end position="381"/>
    </location>
</feature>
<dbReference type="SUPFAM" id="SSF54001">
    <property type="entry name" value="Cysteine proteinases"/>
    <property type="match status" value="1"/>
</dbReference>
<keyword evidence="2" id="KW-0732">Signal</keyword>
<feature type="region of interest" description="Disordered" evidence="1">
    <location>
        <begin position="23"/>
        <end position="48"/>
    </location>
</feature>
<dbReference type="PANTHER" id="PTHR38339">
    <property type="entry name" value="TRANSGLUTAMINASE DOMAIN PROTEIN"/>
    <property type="match status" value="1"/>
</dbReference>
<dbReference type="Gene3D" id="3.10.620.30">
    <property type="match status" value="1"/>
</dbReference>
<accession>A0A7R6R6I5</accession>
<name>A0A7R6R6I5_9RHOO</name>
<feature type="signal peptide" evidence="2">
    <location>
        <begin position="1"/>
        <end position="19"/>
    </location>
</feature>